<dbReference type="SUPFAM" id="SSF109755">
    <property type="entry name" value="PhoU-like"/>
    <property type="match status" value="1"/>
</dbReference>
<proteinExistence type="inferred from homology"/>
<reference evidence="2" key="1">
    <citation type="journal article" date="2020" name="mSystems">
        <title>Genome- and Community-Level Interaction Insights into Carbon Utilization and Element Cycling Functions of Hydrothermarchaeota in Hydrothermal Sediment.</title>
        <authorList>
            <person name="Zhou Z."/>
            <person name="Liu Y."/>
            <person name="Xu W."/>
            <person name="Pan J."/>
            <person name="Luo Z.H."/>
            <person name="Li M."/>
        </authorList>
    </citation>
    <scope>NUCLEOTIDE SEQUENCE [LARGE SCALE GENOMIC DNA]</scope>
    <source>
        <strain evidence="2">SpSt-658</strain>
    </source>
</reference>
<evidence type="ECO:0000313" key="2">
    <source>
        <dbReference type="EMBL" id="HGM07072.1"/>
    </source>
</evidence>
<comment type="similarity">
    <text evidence="1">Belongs to the UPF0111 family.</text>
</comment>
<dbReference type="Pfam" id="PF01865">
    <property type="entry name" value="PhoU_div"/>
    <property type="match status" value="1"/>
</dbReference>
<dbReference type="InterPro" id="IPR038078">
    <property type="entry name" value="PhoU-like_sf"/>
</dbReference>
<gene>
    <name evidence="2" type="ORF">ENU31_01490</name>
</gene>
<dbReference type="InterPro" id="IPR018445">
    <property type="entry name" value="Put_Phosphate_transp_reg"/>
</dbReference>
<name>A0A7C4H2C0_9CREN</name>
<dbReference type="EMBL" id="DTCA01000051">
    <property type="protein sequence ID" value="HGM07072.1"/>
    <property type="molecule type" value="Genomic_DNA"/>
</dbReference>
<dbReference type="Gene3D" id="1.20.58.220">
    <property type="entry name" value="Phosphate transport system protein phou homolog 2, domain 2"/>
    <property type="match status" value="1"/>
</dbReference>
<evidence type="ECO:0000256" key="1">
    <source>
        <dbReference type="ARBA" id="ARBA00008591"/>
    </source>
</evidence>
<organism evidence="2">
    <name type="scientific">Ignisphaera aggregans</name>
    <dbReference type="NCBI Taxonomy" id="334771"/>
    <lineage>
        <taxon>Archaea</taxon>
        <taxon>Thermoproteota</taxon>
        <taxon>Thermoprotei</taxon>
        <taxon>Desulfurococcales</taxon>
        <taxon>Desulfurococcaceae</taxon>
        <taxon>Ignisphaera</taxon>
    </lineage>
</organism>
<dbReference type="AlphaFoldDB" id="A0A7C4H2C0"/>
<comment type="caution">
    <text evidence="2">The sequence shown here is derived from an EMBL/GenBank/DDBJ whole genome shotgun (WGS) entry which is preliminary data.</text>
</comment>
<dbReference type="PANTHER" id="PTHR36536:SF3">
    <property type="entry name" value="UPF0111 PROTEIN HI_1603"/>
    <property type="match status" value="1"/>
</dbReference>
<dbReference type="InterPro" id="IPR002727">
    <property type="entry name" value="DUF47"/>
</dbReference>
<sequence length="247" mass="28873">MDLNITFSSFSKYSYILPYQNLCRCYDVTFWSWISMRRRREILDMYIRHVERVIDVVNHAEKLIEALVEGNEEEVLREWQNVFESERKADESKRNILAELSKEIFHPIDREELVRLIIMTDDIADYAKAWSRRAVLYTPNKTPNDIGKKLTLMSKKVLDAVNLIKQAVDTLVKDPRKVLEIANSIESLEEEVDDIRHDLFKSVLSFCNNAQPSQCILIKELMDSIENAADKCEDVGDLFRRIALLSI</sequence>
<dbReference type="PANTHER" id="PTHR36536">
    <property type="entry name" value="UPF0111 PROTEIN HI_1603"/>
    <property type="match status" value="1"/>
</dbReference>
<accession>A0A7C4H2C0</accession>
<protein>
    <submittedName>
        <fullName evidence="2">DUF47 family protein</fullName>
    </submittedName>
</protein>